<dbReference type="NCBIfam" id="TIGR01845">
    <property type="entry name" value="outer_NodT"/>
    <property type="match status" value="1"/>
</dbReference>
<organism evidence="4 5">
    <name type="scientific">Paraburkholderia terricola</name>
    <dbReference type="NCBI Taxonomy" id="169427"/>
    <lineage>
        <taxon>Bacteria</taxon>
        <taxon>Pseudomonadati</taxon>
        <taxon>Pseudomonadota</taxon>
        <taxon>Betaproteobacteria</taxon>
        <taxon>Burkholderiales</taxon>
        <taxon>Burkholderiaceae</taxon>
        <taxon>Paraburkholderia</taxon>
    </lineage>
</organism>
<sequence length="557" mass="59385">MIFTTAFARRLMCVSGSQSEAGNLRHQPHDGARYLPEISGVKTACRRQTAEGIPHTVVRKPSQSLLRVISAGVAIATGVAGCAVGPEYAAPTTQLVPFHNRVATSTQQASRPAPRLDIWWAGFDDPMLVTVVQRALAQNLDLAAAFARVQQARAVAAGAGAQLLPTLDFDATGTAEHQSLLSPVGTIARTFPGYSRDQREYNVGAAASWEIDLAGGLRRSAAAARDEVQAAEAEQLGTRITVAADAADAYLQVRGFQTRLAVAQDQIGTDGRLLELVRVRRRAGAADEREIAQAEALLKQARSTVPTLRTSLEAQLNRLDVLMGAQPGTYAHELSVSSTIPAIPKIDDNDQPLDVLRRRPDIIAAERRVAASSERIGAAISGYYPKISLSGALGFDSVSTNHLFTAAAFQPVGTGSLRWRLFDFGKVDAEVKQARGANAEALALYRQAVLKAAEDVENAFTALSQTEARRQELQGEVTSLTRARDLSERAYRAGAITLTDVLDADRQLLVARDNLDSSRADAARAAVGAFRALGGGWDISPDARVASNSSPAAVPVR</sequence>
<dbReference type="STRING" id="169427.SAMN05192548_105814"/>
<evidence type="ECO:0000313" key="5">
    <source>
        <dbReference type="Proteomes" id="UP000184395"/>
    </source>
</evidence>
<evidence type="ECO:0000256" key="2">
    <source>
        <dbReference type="RuleBase" id="RU362097"/>
    </source>
</evidence>
<dbReference type="Gene3D" id="2.20.200.10">
    <property type="entry name" value="Outer membrane efflux proteins (OEP)"/>
    <property type="match status" value="1"/>
</dbReference>
<dbReference type="EMBL" id="FRAB01000058">
    <property type="protein sequence ID" value="SHL07916.1"/>
    <property type="molecule type" value="Genomic_DNA"/>
</dbReference>
<keyword evidence="3" id="KW-0175">Coiled coil</keyword>
<dbReference type="Proteomes" id="UP000184395">
    <property type="component" value="Unassembled WGS sequence"/>
</dbReference>
<dbReference type="PANTHER" id="PTHR30203:SF25">
    <property type="entry name" value="OUTER MEMBRANE PROTEIN-RELATED"/>
    <property type="match status" value="1"/>
</dbReference>
<name>A0A1M6XPP9_9BURK</name>
<dbReference type="GO" id="GO:0005886">
    <property type="term" value="C:plasma membrane"/>
    <property type="evidence" value="ECO:0007669"/>
    <property type="project" value="UniProtKB-SubCell"/>
</dbReference>
<dbReference type="AlphaFoldDB" id="A0A1M6XPP9"/>
<comment type="subcellular location">
    <subcellularLocation>
        <location evidence="2">Cell membrane</location>
        <topology evidence="2">Lipid-anchor</topology>
    </subcellularLocation>
</comment>
<dbReference type="RefSeq" id="WP_083086167.1">
    <property type="nucleotide sequence ID" value="NZ_CADFGY010000050.1"/>
</dbReference>
<dbReference type="SUPFAM" id="SSF56954">
    <property type="entry name" value="Outer membrane efflux proteins (OEP)"/>
    <property type="match status" value="1"/>
</dbReference>
<evidence type="ECO:0000256" key="1">
    <source>
        <dbReference type="ARBA" id="ARBA00007613"/>
    </source>
</evidence>
<keyword evidence="2" id="KW-0812">Transmembrane</keyword>
<protein>
    <submittedName>
        <fullName evidence="4">Efflux transporter, outer membrane factor (OMF) lipoprotein, NodT family</fullName>
    </submittedName>
</protein>
<dbReference type="Pfam" id="PF02321">
    <property type="entry name" value="OEP"/>
    <property type="match status" value="2"/>
</dbReference>
<keyword evidence="2" id="KW-1134">Transmembrane beta strand</keyword>
<accession>A0A1M6XPP9</accession>
<reference evidence="4 5" key="1">
    <citation type="submission" date="2016-11" db="EMBL/GenBank/DDBJ databases">
        <authorList>
            <person name="Jaros S."/>
            <person name="Januszkiewicz K."/>
            <person name="Wedrychowicz H."/>
        </authorList>
    </citation>
    <scope>NUCLEOTIDE SEQUENCE [LARGE SCALE GENOMIC DNA]</scope>
    <source>
        <strain evidence="4 5">LMG 20594</strain>
    </source>
</reference>
<dbReference type="Gene3D" id="1.20.1600.10">
    <property type="entry name" value="Outer membrane efflux proteins (OEP)"/>
    <property type="match status" value="1"/>
</dbReference>
<keyword evidence="2" id="KW-0472">Membrane</keyword>
<dbReference type="OrthoDB" id="9770517at2"/>
<keyword evidence="2" id="KW-0564">Palmitate</keyword>
<dbReference type="InterPro" id="IPR003423">
    <property type="entry name" value="OMP_efflux"/>
</dbReference>
<evidence type="ECO:0000256" key="3">
    <source>
        <dbReference type="SAM" id="Coils"/>
    </source>
</evidence>
<keyword evidence="2 4" id="KW-0449">Lipoprotein</keyword>
<proteinExistence type="inferred from homology"/>
<dbReference type="GO" id="GO:0015562">
    <property type="term" value="F:efflux transmembrane transporter activity"/>
    <property type="evidence" value="ECO:0007669"/>
    <property type="project" value="InterPro"/>
</dbReference>
<gene>
    <name evidence="4" type="ORF">SAMN05192548_105814</name>
</gene>
<comment type="similarity">
    <text evidence="1 2">Belongs to the outer membrane factor (OMF) (TC 1.B.17) family.</text>
</comment>
<evidence type="ECO:0000313" key="4">
    <source>
        <dbReference type="EMBL" id="SHL07916.1"/>
    </source>
</evidence>
<dbReference type="InterPro" id="IPR010131">
    <property type="entry name" value="MdtP/NodT-like"/>
</dbReference>
<feature type="coiled-coil region" evidence="3">
    <location>
        <begin position="456"/>
        <end position="483"/>
    </location>
</feature>
<dbReference type="PANTHER" id="PTHR30203">
    <property type="entry name" value="OUTER MEMBRANE CATION EFFLUX PROTEIN"/>
    <property type="match status" value="1"/>
</dbReference>